<feature type="coiled-coil region" evidence="9">
    <location>
        <begin position="473"/>
        <end position="507"/>
    </location>
</feature>
<organism evidence="14 15">
    <name type="scientific">Haloferula chungangensis</name>
    <dbReference type="NCBI Taxonomy" id="1048331"/>
    <lineage>
        <taxon>Bacteria</taxon>
        <taxon>Pseudomonadati</taxon>
        <taxon>Verrucomicrobiota</taxon>
        <taxon>Verrucomicrobiia</taxon>
        <taxon>Verrucomicrobiales</taxon>
        <taxon>Verrucomicrobiaceae</taxon>
        <taxon>Haloferula</taxon>
    </lineage>
</organism>
<dbReference type="PRINTS" id="PR00344">
    <property type="entry name" value="BCTRLSENSOR"/>
</dbReference>
<dbReference type="InterPro" id="IPR001610">
    <property type="entry name" value="PAC"/>
</dbReference>
<keyword evidence="4" id="KW-0808">Transferase</keyword>
<comment type="caution">
    <text evidence="14">The sequence shown here is derived from an EMBL/GenBank/DDBJ whole genome shotgun (WGS) entry which is preliminary data.</text>
</comment>
<dbReference type="CDD" id="cd00130">
    <property type="entry name" value="PAS"/>
    <property type="match status" value="2"/>
</dbReference>
<proteinExistence type="predicted"/>
<dbReference type="PROSITE" id="PS50112">
    <property type="entry name" value="PAS"/>
    <property type="match status" value="1"/>
</dbReference>
<dbReference type="PANTHER" id="PTHR43065">
    <property type="entry name" value="SENSOR HISTIDINE KINASE"/>
    <property type="match status" value="1"/>
</dbReference>
<dbReference type="Pfam" id="PF08448">
    <property type="entry name" value="PAS_4"/>
    <property type="match status" value="3"/>
</dbReference>
<feature type="domain" description="PAS" evidence="12">
    <location>
        <begin position="357"/>
        <end position="403"/>
    </location>
</feature>
<evidence type="ECO:0000313" key="14">
    <source>
        <dbReference type="EMBL" id="MFC7337881.1"/>
    </source>
</evidence>
<evidence type="ECO:0000256" key="10">
    <source>
        <dbReference type="SAM" id="Phobius"/>
    </source>
</evidence>
<dbReference type="PROSITE" id="PS50109">
    <property type="entry name" value="HIS_KIN"/>
    <property type="match status" value="1"/>
</dbReference>
<keyword evidence="7" id="KW-0067">ATP-binding</keyword>
<keyword evidence="9" id="KW-0175">Coiled coil</keyword>
<dbReference type="SMART" id="SM00387">
    <property type="entry name" value="HATPase_c"/>
    <property type="match status" value="1"/>
</dbReference>
<feature type="domain" description="PAC" evidence="13">
    <location>
        <begin position="304"/>
        <end position="356"/>
    </location>
</feature>
<dbReference type="InterPro" id="IPR003661">
    <property type="entry name" value="HisK_dim/P_dom"/>
</dbReference>
<keyword evidence="15" id="KW-1185">Reference proteome</keyword>
<dbReference type="InterPro" id="IPR035965">
    <property type="entry name" value="PAS-like_dom_sf"/>
</dbReference>
<dbReference type="RefSeq" id="WP_379712601.1">
    <property type="nucleotide sequence ID" value="NZ_JBHTBS010000005.1"/>
</dbReference>
<evidence type="ECO:0000256" key="3">
    <source>
        <dbReference type="ARBA" id="ARBA00022553"/>
    </source>
</evidence>
<evidence type="ECO:0000256" key="9">
    <source>
        <dbReference type="SAM" id="Coils"/>
    </source>
</evidence>
<dbReference type="InterPro" id="IPR005467">
    <property type="entry name" value="His_kinase_dom"/>
</dbReference>
<dbReference type="EMBL" id="JBHTBS010000005">
    <property type="protein sequence ID" value="MFC7337881.1"/>
    <property type="molecule type" value="Genomic_DNA"/>
</dbReference>
<evidence type="ECO:0000259" key="12">
    <source>
        <dbReference type="PROSITE" id="PS50112"/>
    </source>
</evidence>
<dbReference type="InterPro" id="IPR004358">
    <property type="entry name" value="Sig_transdc_His_kin-like_C"/>
</dbReference>
<dbReference type="SUPFAM" id="SSF55785">
    <property type="entry name" value="PYP-like sensor domain (PAS domain)"/>
    <property type="match status" value="3"/>
</dbReference>
<feature type="transmembrane region" description="Helical" evidence="10">
    <location>
        <begin position="18"/>
        <end position="36"/>
    </location>
</feature>
<evidence type="ECO:0000256" key="2">
    <source>
        <dbReference type="ARBA" id="ARBA00012438"/>
    </source>
</evidence>
<evidence type="ECO:0000256" key="8">
    <source>
        <dbReference type="ARBA" id="ARBA00023012"/>
    </source>
</evidence>
<dbReference type="Gene3D" id="1.10.287.130">
    <property type="match status" value="1"/>
</dbReference>
<dbReference type="InterPro" id="IPR036890">
    <property type="entry name" value="HATPase_C_sf"/>
</dbReference>
<feature type="domain" description="PAC" evidence="13">
    <location>
        <begin position="173"/>
        <end position="228"/>
    </location>
</feature>
<dbReference type="InterPro" id="IPR036097">
    <property type="entry name" value="HisK_dim/P_sf"/>
</dbReference>
<dbReference type="SMART" id="SM00086">
    <property type="entry name" value="PAC"/>
    <property type="match status" value="3"/>
</dbReference>
<dbReference type="SMART" id="SM00388">
    <property type="entry name" value="HisKA"/>
    <property type="match status" value="1"/>
</dbReference>
<evidence type="ECO:0000259" key="11">
    <source>
        <dbReference type="PROSITE" id="PS50109"/>
    </source>
</evidence>
<dbReference type="CDD" id="cd00082">
    <property type="entry name" value="HisKA"/>
    <property type="match status" value="1"/>
</dbReference>
<keyword evidence="3" id="KW-0597">Phosphoprotein</keyword>
<dbReference type="Pfam" id="PF02518">
    <property type="entry name" value="HATPase_c"/>
    <property type="match status" value="1"/>
</dbReference>
<reference evidence="15" key="1">
    <citation type="journal article" date="2019" name="Int. J. Syst. Evol. Microbiol.">
        <title>The Global Catalogue of Microorganisms (GCM) 10K type strain sequencing project: providing services to taxonomists for standard genome sequencing and annotation.</title>
        <authorList>
            <consortium name="The Broad Institute Genomics Platform"/>
            <consortium name="The Broad Institute Genome Sequencing Center for Infectious Disease"/>
            <person name="Wu L."/>
            <person name="Ma J."/>
        </authorList>
    </citation>
    <scope>NUCLEOTIDE SEQUENCE [LARGE SCALE GENOMIC DNA]</scope>
    <source>
        <strain evidence="15">CGMCC 4.1467</strain>
    </source>
</reference>
<protein>
    <recommendedName>
        <fullName evidence="2">histidine kinase</fullName>
        <ecNumber evidence="2">2.7.13.3</ecNumber>
    </recommendedName>
</protein>
<dbReference type="EC" id="2.7.13.3" evidence="2"/>
<evidence type="ECO:0000256" key="1">
    <source>
        <dbReference type="ARBA" id="ARBA00000085"/>
    </source>
</evidence>
<comment type="catalytic activity">
    <reaction evidence="1">
        <text>ATP + protein L-histidine = ADP + protein N-phospho-L-histidine.</text>
        <dbReference type="EC" id="2.7.13.3"/>
    </reaction>
</comment>
<dbReference type="InterPro" id="IPR003594">
    <property type="entry name" value="HATPase_dom"/>
</dbReference>
<feature type="domain" description="PAC" evidence="13">
    <location>
        <begin position="429"/>
        <end position="482"/>
    </location>
</feature>
<dbReference type="Gene3D" id="3.30.565.10">
    <property type="entry name" value="Histidine kinase-like ATPase, C-terminal domain"/>
    <property type="match status" value="1"/>
</dbReference>
<dbReference type="InterPro" id="IPR000014">
    <property type="entry name" value="PAS"/>
</dbReference>
<dbReference type="SMART" id="SM00091">
    <property type="entry name" value="PAS"/>
    <property type="match status" value="3"/>
</dbReference>
<dbReference type="Pfam" id="PF00512">
    <property type="entry name" value="HisKA"/>
    <property type="match status" value="1"/>
</dbReference>
<feature type="domain" description="Histidine kinase" evidence="11">
    <location>
        <begin position="516"/>
        <end position="744"/>
    </location>
</feature>
<evidence type="ECO:0000259" key="13">
    <source>
        <dbReference type="PROSITE" id="PS50113"/>
    </source>
</evidence>
<dbReference type="InterPro" id="IPR013656">
    <property type="entry name" value="PAS_4"/>
</dbReference>
<dbReference type="Proteomes" id="UP001596472">
    <property type="component" value="Unassembled WGS sequence"/>
</dbReference>
<evidence type="ECO:0000313" key="15">
    <source>
        <dbReference type="Proteomes" id="UP001596472"/>
    </source>
</evidence>
<keyword evidence="8" id="KW-0902">Two-component regulatory system</keyword>
<keyword evidence="10" id="KW-0812">Transmembrane</keyword>
<dbReference type="SUPFAM" id="SSF47384">
    <property type="entry name" value="Homodimeric domain of signal transducing histidine kinase"/>
    <property type="match status" value="1"/>
</dbReference>
<dbReference type="Gene3D" id="3.30.450.20">
    <property type="entry name" value="PAS domain"/>
    <property type="match status" value="3"/>
</dbReference>
<dbReference type="PANTHER" id="PTHR43065:SF10">
    <property type="entry name" value="PEROXIDE STRESS-ACTIVATED HISTIDINE KINASE MAK3"/>
    <property type="match status" value="1"/>
</dbReference>
<dbReference type="SUPFAM" id="SSF55874">
    <property type="entry name" value="ATPase domain of HSP90 chaperone/DNA topoisomerase II/histidine kinase"/>
    <property type="match status" value="1"/>
</dbReference>
<evidence type="ECO:0000256" key="6">
    <source>
        <dbReference type="ARBA" id="ARBA00022777"/>
    </source>
</evidence>
<keyword evidence="10" id="KW-1133">Transmembrane helix</keyword>
<evidence type="ECO:0000256" key="4">
    <source>
        <dbReference type="ARBA" id="ARBA00022679"/>
    </source>
</evidence>
<feature type="coiled-coil region" evidence="9">
    <location>
        <begin position="70"/>
        <end position="97"/>
    </location>
</feature>
<dbReference type="PROSITE" id="PS50113">
    <property type="entry name" value="PAC"/>
    <property type="match status" value="3"/>
</dbReference>
<dbReference type="NCBIfam" id="TIGR00229">
    <property type="entry name" value="sensory_box"/>
    <property type="match status" value="3"/>
</dbReference>
<keyword evidence="6" id="KW-0418">Kinase</keyword>
<sequence length="744" mass="83576">MDHKEVEASRRVLGNEQTLRVALAFSGVLGVVWLVVMEASPIARVAAGAVSGLSIVALAWNHRRKAGDANRESEILAERLVEQNRNITDELYQLKDRHKLLDHYFETLMEHIPSNIYFKDLDSKFLQVNQSMAKSFGLAHPADVEGKSDHDFFDREHADPALADEKKIIKTGKGITGFIEHETFADGKEGWVLTTKMPFRDRHGTIIGTFGMSSNVTELVETQNTLERERNVLRSLIDSFPDRIFVRDPGRHYLVVNKAMADWVGAESPESMIGKTPKEFFPQEVVDRGAEEDLEILASGNPILNRDWTFKTQEGEIRNMVTTKVPLLDQEGRSWGIVGMDRDVTEARRARQDLIETEKRLQEMMDNSPAVVYLKDLDGRYLMVNRGYEEMFGIGREDVLGRTDHDFIGDRSAADKFRENDLMVIQSGRSVQMDEELYVEGEPHWYVTARFPLRDINGKVHAVGGISTDITDRKRAEEETRQLNEDLVSANNDLQQAQEQLIQAEKMESVGRLASGVAHEVKNPLAMIGMGLELLARRIPEDDEKGRETIERMKRGIERAKKIVKGLVDFSSARQLALEPKEVNEVVRDSLALVEYQLKKTNVMVAEELADDIPQVNLDATKVEQVIVNLMINAMHAMPEGGQLTLRTYMTKLKGVKRDEGVRTAGHLRAGDRVVRIEIDDTGTGISEENSGKIYDPFFTTKPTGAGTGLGLSVSRKIIELHQGTLDLANRPEGGVRATITLKI</sequence>
<accession>A0ABW2L9V8</accession>
<keyword evidence="5" id="KW-0547">Nucleotide-binding</keyword>
<gene>
    <name evidence="14" type="ORF">ACFQY0_11885</name>
</gene>
<name>A0ABW2L9V8_9BACT</name>
<evidence type="ECO:0000256" key="7">
    <source>
        <dbReference type="ARBA" id="ARBA00022840"/>
    </source>
</evidence>
<dbReference type="InterPro" id="IPR000700">
    <property type="entry name" value="PAS-assoc_C"/>
</dbReference>
<evidence type="ECO:0000256" key="5">
    <source>
        <dbReference type="ARBA" id="ARBA00022741"/>
    </source>
</evidence>
<keyword evidence="10" id="KW-0472">Membrane</keyword>